<dbReference type="Gene3D" id="3.40.50.300">
    <property type="entry name" value="P-loop containing nucleotide triphosphate hydrolases"/>
    <property type="match status" value="1"/>
</dbReference>
<dbReference type="InterPro" id="IPR000558">
    <property type="entry name" value="Histone_H2B"/>
</dbReference>
<dbReference type="PROSITE" id="PS00108">
    <property type="entry name" value="PROTEIN_KINASE_ST"/>
    <property type="match status" value="1"/>
</dbReference>
<sequence length="894" mass="100100">MAPKPASTAGKAPASTASKAPAKTEGAKAAKKTSKPATADGEKKKRKKTRKETYSSYIYKVLKQVHPDTGISNKAMAILNSFVNDIFERIATEASKLATYSKKSTISSREIQTSVRLILPGELAKHAISEGTKTVAHVGASHSSEARYPPPRCHPETREHVLACLSDWINSHPTLLNQTANQVVDSEPPYFPVHWLYGQAGVGKSAIAQTLSESFDGSQGSRHLAASFFFSRTNPIRSSPTYLFTSIALSLAFCTGGPDLRSAIDNSVKDDPAILSASIDIQFRKLVVDPLQNLLQREEWRKQCQTLPQLVIIDGLDECGDSDSQRRVLTTVLNGFAPGSTLPLRFLIASRPEPAIREIFNRFSYITTRTELGDDYQTSRDVAIYLHDGFSCIYRKETHRAAMSGVLFPWPSPGIIDDLVQRTSGQFIYATTVLKYVDDEFSTPPERLKLVLGLPVGDPNAFAELDALYQQIMSTNPNTDRLNSVMGLLVAILENELQPDDSFALTEDLLSLPPGAVLSTLRGMHSVLDITPGRIRISHKSFEDFLKDPRRSGKFHVDVHSQRLHLIQRCKEAASRYQLELDNPRLDKTRRLQRLRSLFYFARTFGILPASFVLHCKQTRVNPFFFKVDNAAKRYKAVLDGQTVCLKVYYPSRCNDTMLSNIAIETLIWRQLNHPNVLSFLGVTNFGPPFCLVSPFLRNGDVMSFLRSHPEHDKRLCIKQITEGMNYLHTLQPPLTPVTHRDIKARNIYVTDDYQCCLADFGVSSIFDSYYDREKHFGASVEWLPPEVMIDKEPYETHGDVYAFACTAVEILSGRRPYSFLGQVDEVAILCGVFDGVRPPQPECVDDNDYIWELIQSCWVRNPLDRPSSKQICAVLRDRSLDALTNSESSSSFP</sequence>
<evidence type="ECO:0000313" key="15">
    <source>
        <dbReference type="EMBL" id="KAF5371784.1"/>
    </source>
</evidence>
<dbReference type="Gene3D" id="1.10.20.10">
    <property type="entry name" value="Histone, subunit A"/>
    <property type="match status" value="1"/>
</dbReference>
<keyword evidence="9 12" id="KW-0238">DNA-binding</keyword>
<dbReference type="SMART" id="SM00427">
    <property type="entry name" value="H2B"/>
    <property type="match status" value="1"/>
</dbReference>
<keyword evidence="7 12" id="KW-0158">Chromosome</keyword>
<dbReference type="Pfam" id="PF00125">
    <property type="entry name" value="Histone"/>
    <property type="match status" value="1"/>
</dbReference>
<evidence type="ECO:0000256" key="8">
    <source>
        <dbReference type="ARBA" id="ARBA00022737"/>
    </source>
</evidence>
<proteinExistence type="inferred from homology"/>
<dbReference type="EMBL" id="JAACJM010000007">
    <property type="protein sequence ID" value="KAF5371784.1"/>
    <property type="molecule type" value="Genomic_DNA"/>
</dbReference>
<dbReference type="InterPro" id="IPR056884">
    <property type="entry name" value="NPHP3-like_N"/>
</dbReference>
<dbReference type="FunFam" id="1.10.20.10:FF:000016">
    <property type="entry name" value="Histone H2B"/>
    <property type="match status" value="1"/>
</dbReference>
<dbReference type="AlphaFoldDB" id="A0A8H5LWB8"/>
<evidence type="ECO:0000256" key="13">
    <source>
        <dbReference type="SAM" id="MobiDB-lite"/>
    </source>
</evidence>
<dbReference type="InterPro" id="IPR001245">
    <property type="entry name" value="Ser-Thr/Tyr_kinase_cat_dom"/>
</dbReference>
<evidence type="ECO:0000256" key="5">
    <source>
        <dbReference type="ARBA" id="ARBA00008171"/>
    </source>
</evidence>
<dbReference type="GO" id="GO:0000786">
    <property type="term" value="C:nucleosome"/>
    <property type="evidence" value="ECO:0007669"/>
    <property type="project" value="UniProtKB-KW"/>
</dbReference>
<name>A0A8H5LWB8_9AGAR</name>
<dbReference type="InterPro" id="IPR009072">
    <property type="entry name" value="Histone-fold"/>
</dbReference>
<dbReference type="InterPro" id="IPR055333">
    <property type="entry name" value="HISTONE_H2B_site"/>
</dbReference>
<comment type="function">
    <text evidence="1">Core component of nucleosome. Nucleosomes wrap and compact DNA into chromatin, limiting DNA accessibility to the cellular machineries which require DNA as a template. Histones thereby play a central role in transcription regulation, DNA repair, DNA replication and chromosomal stability. DNA accessibility is regulated via a complex set of post-translational modifications of histones, also called histone code, and nucleosome remodeling.</text>
</comment>
<dbReference type="SUPFAM" id="SSF52540">
    <property type="entry name" value="P-loop containing nucleoside triphosphate hydrolases"/>
    <property type="match status" value="1"/>
</dbReference>
<dbReference type="InterPro" id="IPR027417">
    <property type="entry name" value="P-loop_NTPase"/>
</dbReference>
<dbReference type="GO" id="GO:0005634">
    <property type="term" value="C:nucleus"/>
    <property type="evidence" value="ECO:0007669"/>
    <property type="project" value="UniProtKB-SubCell"/>
</dbReference>
<dbReference type="PROSITE" id="PS00357">
    <property type="entry name" value="HISTONE_H2B"/>
    <property type="match status" value="1"/>
</dbReference>
<dbReference type="InterPro" id="IPR000719">
    <property type="entry name" value="Prot_kinase_dom"/>
</dbReference>
<evidence type="ECO:0000256" key="12">
    <source>
        <dbReference type="RuleBase" id="RU000451"/>
    </source>
</evidence>
<evidence type="ECO:0000259" key="14">
    <source>
        <dbReference type="PROSITE" id="PS50011"/>
    </source>
</evidence>
<keyword evidence="16" id="KW-1185">Reference proteome</keyword>
<organism evidence="15 16">
    <name type="scientific">Tetrapyrgos nigripes</name>
    <dbReference type="NCBI Taxonomy" id="182062"/>
    <lineage>
        <taxon>Eukaryota</taxon>
        <taxon>Fungi</taxon>
        <taxon>Dikarya</taxon>
        <taxon>Basidiomycota</taxon>
        <taxon>Agaricomycotina</taxon>
        <taxon>Agaricomycetes</taxon>
        <taxon>Agaricomycetidae</taxon>
        <taxon>Agaricales</taxon>
        <taxon>Marasmiineae</taxon>
        <taxon>Marasmiaceae</taxon>
        <taxon>Tetrapyrgos</taxon>
    </lineage>
</organism>
<dbReference type="CDD" id="cd22910">
    <property type="entry name" value="HFD_H2B"/>
    <property type="match status" value="1"/>
</dbReference>
<dbReference type="PROSITE" id="PS50011">
    <property type="entry name" value="PROTEIN_KINASE_DOM"/>
    <property type="match status" value="1"/>
</dbReference>
<evidence type="ECO:0000256" key="11">
    <source>
        <dbReference type="ARBA" id="ARBA00023269"/>
    </source>
</evidence>
<dbReference type="SUPFAM" id="SSF56112">
    <property type="entry name" value="Protein kinase-like (PK-like)"/>
    <property type="match status" value="1"/>
</dbReference>
<dbReference type="Pfam" id="PF24883">
    <property type="entry name" value="NPHP3_N"/>
    <property type="match status" value="1"/>
</dbReference>
<dbReference type="Pfam" id="PF07714">
    <property type="entry name" value="PK_Tyr_Ser-Thr"/>
    <property type="match status" value="1"/>
</dbReference>
<comment type="subcellular location">
    <subcellularLocation>
        <location evidence="3">Chromosome</location>
    </subcellularLocation>
    <subcellularLocation>
        <location evidence="2 12">Nucleus</location>
    </subcellularLocation>
</comment>
<comment type="similarity">
    <text evidence="4 12">Belongs to the histone H2B family.</text>
</comment>
<feature type="domain" description="Protein kinase" evidence="14">
    <location>
        <begin position="599"/>
        <end position="881"/>
    </location>
</feature>
<comment type="similarity">
    <text evidence="5">Belongs to the protein kinase superfamily. TKL Ser/Thr protein kinase family. ROCO subfamily.</text>
</comment>
<dbReference type="GO" id="GO:0005524">
    <property type="term" value="F:ATP binding"/>
    <property type="evidence" value="ECO:0007669"/>
    <property type="project" value="InterPro"/>
</dbReference>
<dbReference type="GO" id="GO:0046982">
    <property type="term" value="F:protein heterodimerization activity"/>
    <property type="evidence" value="ECO:0007669"/>
    <property type="project" value="InterPro"/>
</dbReference>
<evidence type="ECO:0000256" key="1">
    <source>
        <dbReference type="ARBA" id="ARBA00002001"/>
    </source>
</evidence>
<dbReference type="PANTHER" id="PTHR23428">
    <property type="entry name" value="HISTONE H2B"/>
    <property type="match status" value="1"/>
</dbReference>
<keyword evidence="11 12" id="KW-0544">Nucleosome core</keyword>
<accession>A0A8H5LWB8</accession>
<dbReference type="Proteomes" id="UP000559256">
    <property type="component" value="Unassembled WGS sequence"/>
</dbReference>
<feature type="region of interest" description="Disordered" evidence="13">
    <location>
        <begin position="1"/>
        <end position="50"/>
    </location>
</feature>
<reference evidence="15 16" key="1">
    <citation type="journal article" date="2020" name="ISME J.">
        <title>Uncovering the hidden diversity of litter-decomposition mechanisms in mushroom-forming fungi.</title>
        <authorList>
            <person name="Floudas D."/>
            <person name="Bentzer J."/>
            <person name="Ahren D."/>
            <person name="Johansson T."/>
            <person name="Persson P."/>
            <person name="Tunlid A."/>
        </authorList>
    </citation>
    <scope>NUCLEOTIDE SEQUENCE [LARGE SCALE GENOMIC DNA]</scope>
    <source>
        <strain evidence="15 16">CBS 291.85</strain>
    </source>
</reference>
<dbReference type="PRINTS" id="PR00621">
    <property type="entry name" value="HISTONEH2B"/>
</dbReference>
<evidence type="ECO:0000256" key="6">
    <source>
        <dbReference type="ARBA" id="ARBA00011538"/>
    </source>
</evidence>
<evidence type="ECO:0000256" key="7">
    <source>
        <dbReference type="ARBA" id="ARBA00022454"/>
    </source>
</evidence>
<comment type="subunit">
    <text evidence="6 12">The nucleosome is a histone octamer containing two molecules each of H2A, H2B, H3 and H4 assembled in one H3-H4 heterotetramer and two H2A-H2B heterodimers. The octamer wraps approximately 147 bp of DNA.</text>
</comment>
<evidence type="ECO:0000313" key="16">
    <source>
        <dbReference type="Proteomes" id="UP000559256"/>
    </source>
</evidence>
<evidence type="ECO:0000256" key="4">
    <source>
        <dbReference type="ARBA" id="ARBA00006846"/>
    </source>
</evidence>
<dbReference type="InterPro" id="IPR011009">
    <property type="entry name" value="Kinase-like_dom_sf"/>
</dbReference>
<evidence type="ECO:0000256" key="2">
    <source>
        <dbReference type="ARBA" id="ARBA00004123"/>
    </source>
</evidence>
<dbReference type="GO" id="GO:0003677">
    <property type="term" value="F:DNA binding"/>
    <property type="evidence" value="ECO:0007669"/>
    <property type="project" value="UniProtKB-KW"/>
</dbReference>
<dbReference type="GO" id="GO:0030527">
    <property type="term" value="F:structural constituent of chromatin"/>
    <property type="evidence" value="ECO:0007669"/>
    <property type="project" value="InterPro"/>
</dbReference>
<dbReference type="SMART" id="SM00220">
    <property type="entry name" value="S_TKc"/>
    <property type="match status" value="1"/>
</dbReference>
<dbReference type="Gene3D" id="1.10.510.10">
    <property type="entry name" value="Transferase(Phosphotransferase) domain 1"/>
    <property type="match status" value="1"/>
</dbReference>
<dbReference type="SUPFAM" id="SSF47113">
    <property type="entry name" value="Histone-fold"/>
    <property type="match status" value="1"/>
</dbReference>
<keyword evidence="8" id="KW-0677">Repeat</keyword>
<dbReference type="InterPro" id="IPR007125">
    <property type="entry name" value="H2A/H2B/H3"/>
</dbReference>
<gene>
    <name evidence="15" type="ORF">D9758_003384</name>
</gene>
<evidence type="ECO:0000256" key="9">
    <source>
        <dbReference type="ARBA" id="ARBA00023125"/>
    </source>
</evidence>
<protein>
    <recommendedName>
        <fullName evidence="12">Histone H2B</fullName>
    </recommendedName>
</protein>
<feature type="compositionally biased region" description="Low complexity" evidence="13">
    <location>
        <begin position="1"/>
        <end position="24"/>
    </location>
</feature>
<dbReference type="GO" id="GO:0004672">
    <property type="term" value="F:protein kinase activity"/>
    <property type="evidence" value="ECO:0007669"/>
    <property type="project" value="InterPro"/>
</dbReference>
<evidence type="ECO:0000256" key="3">
    <source>
        <dbReference type="ARBA" id="ARBA00004286"/>
    </source>
</evidence>
<keyword evidence="10 12" id="KW-0539">Nucleus</keyword>
<dbReference type="OrthoDB" id="21416at2759"/>
<comment type="caution">
    <text evidence="15">The sequence shown here is derived from an EMBL/GenBank/DDBJ whole genome shotgun (WGS) entry which is preliminary data.</text>
</comment>
<evidence type="ECO:0000256" key="10">
    <source>
        <dbReference type="ARBA" id="ARBA00023242"/>
    </source>
</evidence>
<dbReference type="InterPro" id="IPR008271">
    <property type="entry name" value="Ser/Thr_kinase_AS"/>
</dbReference>